<feature type="transmembrane region" description="Helical" evidence="1">
    <location>
        <begin position="7"/>
        <end position="34"/>
    </location>
</feature>
<keyword evidence="1" id="KW-1133">Transmembrane helix</keyword>
<keyword evidence="3" id="KW-1185">Reference proteome</keyword>
<keyword evidence="1" id="KW-0812">Transmembrane</keyword>
<reference evidence="2 3" key="3">
    <citation type="journal article" date="2011" name="Nat. Chem. Biol.">
        <title>Reveromycin A biosynthesis uses RevG and RevJ for stereospecific spiroacetal formation.</title>
        <authorList>
            <person name="Takahashi S."/>
            <person name="Toyoda A."/>
            <person name="Sekiyama Y."/>
            <person name="Takagi H."/>
            <person name="Nogawa T."/>
            <person name="Uramoto M."/>
            <person name="Suzuki R."/>
            <person name="Koshino H."/>
            <person name="Kumano T."/>
            <person name="Panthee S."/>
            <person name="Dairi T."/>
            <person name="Ishikawa J."/>
            <person name="Ikeda H."/>
            <person name="Sakaki Y."/>
            <person name="Osada H."/>
        </authorList>
    </citation>
    <scope>NUCLEOTIDE SEQUENCE [LARGE SCALE GENOMIC DNA]</scope>
    <source>
        <strain evidence="2 3">SN-593</strain>
    </source>
</reference>
<reference evidence="2 3" key="2">
    <citation type="journal article" date="2011" name="J. Antibiot.">
        <title>Furaquinocins I and J: novel polyketide isoprenoid hybrid compounds from Streptomyces reveromyceticus SN-593.</title>
        <authorList>
            <person name="Panthee S."/>
            <person name="Takahashi S."/>
            <person name="Takagi H."/>
            <person name="Nogawa T."/>
            <person name="Oowada E."/>
            <person name="Uramoto M."/>
            <person name="Osada H."/>
        </authorList>
    </citation>
    <scope>NUCLEOTIDE SEQUENCE [LARGE SCALE GENOMIC DNA]</scope>
    <source>
        <strain evidence="2 3">SN-593</strain>
    </source>
</reference>
<reference evidence="2 3" key="4">
    <citation type="journal article" date="2020" name="Sci. Rep.">
        <title>beta-carboline chemical signals induce reveromycin production through a LuxR family regulator in Streptomyces sp. SN-593.</title>
        <authorList>
            <person name="Panthee S."/>
            <person name="Kito N."/>
            <person name="Hayashi T."/>
            <person name="Shimizu T."/>
            <person name="Ishikawa J."/>
            <person name="Hamamoto H."/>
            <person name="Osada H."/>
            <person name="Takahashi S."/>
        </authorList>
    </citation>
    <scope>NUCLEOTIDE SEQUENCE [LARGE SCALE GENOMIC DNA]</scope>
    <source>
        <strain evidence="2 3">SN-593</strain>
    </source>
</reference>
<evidence type="ECO:0000313" key="3">
    <source>
        <dbReference type="Proteomes" id="UP000595703"/>
    </source>
</evidence>
<dbReference type="KEGG" id="arev:RVR_5299"/>
<dbReference type="Proteomes" id="UP000595703">
    <property type="component" value="Chromosome"/>
</dbReference>
<organism evidence="2 3">
    <name type="scientific">Actinacidiphila reveromycinica</name>
    <dbReference type="NCBI Taxonomy" id="659352"/>
    <lineage>
        <taxon>Bacteria</taxon>
        <taxon>Bacillati</taxon>
        <taxon>Actinomycetota</taxon>
        <taxon>Actinomycetes</taxon>
        <taxon>Kitasatosporales</taxon>
        <taxon>Streptomycetaceae</taxon>
        <taxon>Actinacidiphila</taxon>
    </lineage>
</organism>
<gene>
    <name evidence="2" type="ORF">RVR_5299</name>
</gene>
<evidence type="ECO:0000313" key="2">
    <source>
        <dbReference type="EMBL" id="BBA98914.1"/>
    </source>
</evidence>
<feature type="transmembrane region" description="Helical" evidence="1">
    <location>
        <begin position="40"/>
        <end position="61"/>
    </location>
</feature>
<dbReference type="AlphaFoldDB" id="A0A7U3VPS5"/>
<accession>A0A7U3VPS5</accession>
<proteinExistence type="predicted"/>
<reference evidence="2 3" key="1">
    <citation type="journal article" date="2010" name="J. Bacteriol.">
        <title>Biochemical characterization of a novel indole prenyltransferase from Streptomyces sp. SN-593.</title>
        <authorList>
            <person name="Takahashi S."/>
            <person name="Takagi H."/>
            <person name="Toyoda A."/>
            <person name="Uramoto M."/>
            <person name="Nogawa T."/>
            <person name="Ueki M."/>
            <person name="Sakaki Y."/>
            <person name="Osada H."/>
        </authorList>
    </citation>
    <scope>NUCLEOTIDE SEQUENCE [LARGE SCALE GENOMIC DNA]</scope>
    <source>
        <strain evidence="2 3">SN-593</strain>
    </source>
</reference>
<protein>
    <submittedName>
        <fullName evidence="2">Uncharacterized protein</fullName>
    </submittedName>
</protein>
<name>A0A7U3VPS5_9ACTN</name>
<keyword evidence="1" id="KW-0472">Membrane</keyword>
<evidence type="ECO:0000256" key="1">
    <source>
        <dbReference type="SAM" id="Phobius"/>
    </source>
</evidence>
<dbReference type="RefSeq" id="WP_202234976.1">
    <property type="nucleotide sequence ID" value="NZ_AP018365.1"/>
</dbReference>
<sequence>MSSTPDLVGVVGSARATGSLAVLCGAAGALPVLLGHTKGLSGTAVAVIGALLFVLPCVWSAGPRRAWYRARLEAAVPAPAESVVTAPEETFERVTRPMTSTVVVTIGVGLLLAYTTGIPAGLVIAGIGAGMISQAQWVAGQERAQGVRLLCPAAPGRVSADDPNLAAYQDVPFYTVPART</sequence>
<dbReference type="EMBL" id="AP018365">
    <property type="protein sequence ID" value="BBA98914.1"/>
    <property type="molecule type" value="Genomic_DNA"/>
</dbReference>